<evidence type="ECO:0000313" key="2">
    <source>
        <dbReference type="EMBL" id="KAK1663810.1"/>
    </source>
</evidence>
<organism evidence="2 3">
    <name type="scientific">Lolium multiflorum</name>
    <name type="common">Italian ryegrass</name>
    <name type="synonym">Lolium perenne subsp. multiflorum</name>
    <dbReference type="NCBI Taxonomy" id="4521"/>
    <lineage>
        <taxon>Eukaryota</taxon>
        <taxon>Viridiplantae</taxon>
        <taxon>Streptophyta</taxon>
        <taxon>Embryophyta</taxon>
        <taxon>Tracheophyta</taxon>
        <taxon>Spermatophyta</taxon>
        <taxon>Magnoliopsida</taxon>
        <taxon>Liliopsida</taxon>
        <taxon>Poales</taxon>
        <taxon>Poaceae</taxon>
        <taxon>BOP clade</taxon>
        <taxon>Pooideae</taxon>
        <taxon>Poodae</taxon>
        <taxon>Poeae</taxon>
        <taxon>Poeae Chloroplast Group 2 (Poeae type)</taxon>
        <taxon>Loliodinae</taxon>
        <taxon>Loliinae</taxon>
        <taxon>Lolium</taxon>
    </lineage>
</organism>
<keyword evidence="3" id="KW-1185">Reference proteome</keyword>
<evidence type="ECO:0000256" key="1">
    <source>
        <dbReference type="SAM" id="MobiDB-lite"/>
    </source>
</evidence>
<accession>A0AAD8SUD3</accession>
<proteinExistence type="predicted"/>
<dbReference type="EMBL" id="JAUUTY010000003">
    <property type="protein sequence ID" value="KAK1663810.1"/>
    <property type="molecule type" value="Genomic_DNA"/>
</dbReference>
<feature type="region of interest" description="Disordered" evidence="1">
    <location>
        <begin position="1"/>
        <end position="61"/>
    </location>
</feature>
<name>A0AAD8SUD3_LOLMU</name>
<gene>
    <name evidence="2" type="ORF">QYE76_051969</name>
</gene>
<protein>
    <submittedName>
        <fullName evidence="2">Uncharacterized protein</fullName>
    </submittedName>
</protein>
<feature type="compositionally biased region" description="Basic residues" evidence="1">
    <location>
        <begin position="8"/>
        <end position="26"/>
    </location>
</feature>
<dbReference type="Proteomes" id="UP001231189">
    <property type="component" value="Unassembled WGS sequence"/>
</dbReference>
<evidence type="ECO:0000313" key="3">
    <source>
        <dbReference type="Proteomes" id="UP001231189"/>
    </source>
</evidence>
<dbReference type="AlphaFoldDB" id="A0AAD8SUD3"/>
<comment type="caution">
    <text evidence="2">The sequence shown here is derived from an EMBL/GenBank/DDBJ whole genome shotgun (WGS) entry which is preliminary data.</text>
</comment>
<reference evidence="2" key="1">
    <citation type="submission" date="2023-07" db="EMBL/GenBank/DDBJ databases">
        <title>A chromosome-level genome assembly of Lolium multiflorum.</title>
        <authorList>
            <person name="Chen Y."/>
            <person name="Copetti D."/>
            <person name="Kolliker R."/>
            <person name="Studer B."/>
        </authorList>
    </citation>
    <scope>NUCLEOTIDE SEQUENCE</scope>
    <source>
        <strain evidence="2">02402/16</strain>
        <tissue evidence="2">Leaf</tissue>
    </source>
</reference>
<sequence length="109" mass="12113">MRAGARASPRRRPRPQPRTPARRAGRRPGGLYIDEPAATPSRFAPAQLPQAQPEEEDDPELQAALAASREVNDLEKLAKWPHLATALEEEARKAKEDADTWALLAMARR</sequence>